<protein>
    <recommendedName>
        <fullName evidence="4">Dolichyl-phosphate-mannose-protein mannosyltransferase</fullName>
    </recommendedName>
</protein>
<proteinExistence type="predicted"/>
<reference evidence="2 3" key="1">
    <citation type="submission" date="2016-10" db="EMBL/GenBank/DDBJ databases">
        <authorList>
            <person name="de Groot N.N."/>
        </authorList>
    </citation>
    <scope>NUCLEOTIDE SEQUENCE [LARGE SCALE GENOMIC DNA]</scope>
    <source>
        <strain evidence="2 3">DSM 6793</strain>
    </source>
</reference>
<feature type="transmembrane region" description="Helical" evidence="1">
    <location>
        <begin position="264"/>
        <end position="282"/>
    </location>
</feature>
<feature type="transmembrane region" description="Helical" evidence="1">
    <location>
        <begin position="12"/>
        <end position="32"/>
    </location>
</feature>
<keyword evidence="1" id="KW-1133">Transmembrane helix</keyword>
<organism evidence="2 3">
    <name type="scientific">Flexibacter flexilis DSM 6793</name>
    <dbReference type="NCBI Taxonomy" id="927664"/>
    <lineage>
        <taxon>Bacteria</taxon>
        <taxon>Pseudomonadati</taxon>
        <taxon>Bacteroidota</taxon>
        <taxon>Cytophagia</taxon>
        <taxon>Cytophagales</taxon>
        <taxon>Flexibacteraceae</taxon>
        <taxon>Flexibacter</taxon>
    </lineage>
</organism>
<dbReference type="OrthoDB" id="866311at2"/>
<feature type="transmembrane region" description="Helical" evidence="1">
    <location>
        <begin position="294"/>
        <end position="314"/>
    </location>
</feature>
<gene>
    <name evidence="2" type="ORF">SAMN05421780_109127</name>
</gene>
<feature type="transmembrane region" description="Helical" evidence="1">
    <location>
        <begin position="206"/>
        <end position="224"/>
    </location>
</feature>
<feature type="transmembrane region" description="Helical" evidence="1">
    <location>
        <begin position="83"/>
        <end position="102"/>
    </location>
</feature>
<accession>A0A1I1LTM1</accession>
<keyword evidence="3" id="KW-1185">Reference proteome</keyword>
<feature type="transmembrane region" description="Helical" evidence="1">
    <location>
        <begin position="320"/>
        <end position="340"/>
    </location>
</feature>
<evidence type="ECO:0000313" key="3">
    <source>
        <dbReference type="Proteomes" id="UP000199514"/>
    </source>
</evidence>
<evidence type="ECO:0000256" key="1">
    <source>
        <dbReference type="SAM" id="Phobius"/>
    </source>
</evidence>
<feature type="transmembrane region" description="Helical" evidence="1">
    <location>
        <begin position="114"/>
        <end position="132"/>
    </location>
</feature>
<keyword evidence="1" id="KW-0472">Membrane</keyword>
<feature type="transmembrane region" description="Helical" evidence="1">
    <location>
        <begin position="176"/>
        <end position="194"/>
    </location>
</feature>
<evidence type="ECO:0008006" key="4">
    <source>
        <dbReference type="Google" id="ProtNLM"/>
    </source>
</evidence>
<keyword evidence="1" id="KW-0812">Transmembrane</keyword>
<dbReference type="Proteomes" id="UP000199514">
    <property type="component" value="Unassembled WGS sequence"/>
</dbReference>
<dbReference type="EMBL" id="FOLE01000009">
    <property type="protein sequence ID" value="SFC76399.1"/>
    <property type="molecule type" value="Genomic_DNA"/>
</dbReference>
<dbReference type="RefSeq" id="WP_091514702.1">
    <property type="nucleotide sequence ID" value="NZ_FOLE01000009.1"/>
</dbReference>
<dbReference type="AlphaFoldDB" id="A0A1I1LTM1"/>
<feature type="transmembrane region" description="Helical" evidence="1">
    <location>
        <begin position="352"/>
        <end position="373"/>
    </location>
</feature>
<sequence length="478" mass="54586">MQPSNRLPYWYYVWPSAVYALLTLLCADNSFFWDNIMQASKAGQWYYNTNLSTLILPTELDAGHPPLFGLYLAAVWKLMGQSLAVSHWAIFPLLLGIGWQATRLAALVSPDRKWVVLITAFLLADTALLAQASQVSPDLALTFFALWAVANILTHSRREWLAISLLGLVMVSTRGILLGFGIGLAELIILVFIEKAPNTQTLLKRLGAYIPAILLVLAWLWWHYHQTGWVGYNPASQWSANYERVGVAGFFRNIIIMKARLLELGRVATWLVMTLAAVVWWRKRVLLPLISLKIFAFLVGIMVVLAIFMLPYANPIGHRYLILPALMASLLAMQLLLFLWEDGTQRRWIYRGALLVLLSGHLWIYPAGVAMGWDSTLAHIPYFGYRKQAVAHLKAYQIPAGTVGSDFPNLASFWDTDLMQEPYFFKEKNLKKDDFVLESNIMNGFSDEELADLRQHWQVRREWGGWPVYMRLYERKPH</sequence>
<name>A0A1I1LTM1_9BACT</name>
<evidence type="ECO:0000313" key="2">
    <source>
        <dbReference type="EMBL" id="SFC76399.1"/>
    </source>
</evidence>